<sequence>MKLRDDHHIDNWHRNLEFFEKNNMKVTFYICYPHKMKDEAWDKIKEIQLQGHPIGFHGLNHKWATRFIEKYGCQQYLDYEIDKGLNFFKDRGIKINHFSYPFGNRNIETDDCLFKRFCTLR</sequence>
<name>X1PJE5_9ZZZZ</name>
<evidence type="ECO:0000259" key="1">
    <source>
        <dbReference type="Pfam" id="PF01522"/>
    </source>
</evidence>
<feature type="non-terminal residue" evidence="2">
    <location>
        <position position="121"/>
    </location>
</feature>
<organism evidence="2">
    <name type="scientific">marine sediment metagenome</name>
    <dbReference type="NCBI Taxonomy" id="412755"/>
    <lineage>
        <taxon>unclassified sequences</taxon>
        <taxon>metagenomes</taxon>
        <taxon>ecological metagenomes</taxon>
    </lineage>
</organism>
<dbReference type="AlphaFoldDB" id="X1PJE5"/>
<evidence type="ECO:0000313" key="2">
    <source>
        <dbReference type="EMBL" id="GAI56427.1"/>
    </source>
</evidence>
<dbReference type="Gene3D" id="3.20.20.370">
    <property type="entry name" value="Glycoside hydrolase/deacetylase"/>
    <property type="match status" value="1"/>
</dbReference>
<dbReference type="InterPro" id="IPR011330">
    <property type="entry name" value="Glyco_hydro/deAcase_b/a-brl"/>
</dbReference>
<dbReference type="EMBL" id="BARV01038003">
    <property type="protein sequence ID" value="GAI56427.1"/>
    <property type="molecule type" value="Genomic_DNA"/>
</dbReference>
<comment type="caution">
    <text evidence="2">The sequence shown here is derived from an EMBL/GenBank/DDBJ whole genome shotgun (WGS) entry which is preliminary data.</text>
</comment>
<accession>X1PJE5</accession>
<dbReference type="SUPFAM" id="SSF88713">
    <property type="entry name" value="Glycoside hydrolase/deacetylase"/>
    <property type="match status" value="1"/>
</dbReference>
<reference evidence="2" key="1">
    <citation type="journal article" date="2014" name="Front. Microbiol.">
        <title>High frequency of phylogenetically diverse reductive dehalogenase-homologous genes in deep subseafloor sedimentary metagenomes.</title>
        <authorList>
            <person name="Kawai M."/>
            <person name="Futagami T."/>
            <person name="Toyoda A."/>
            <person name="Takaki Y."/>
            <person name="Nishi S."/>
            <person name="Hori S."/>
            <person name="Arai W."/>
            <person name="Tsubouchi T."/>
            <person name="Morono Y."/>
            <person name="Uchiyama I."/>
            <person name="Ito T."/>
            <person name="Fujiyama A."/>
            <person name="Inagaki F."/>
            <person name="Takami H."/>
        </authorList>
    </citation>
    <scope>NUCLEOTIDE SEQUENCE</scope>
    <source>
        <strain evidence="2">Expedition CK06-06</strain>
    </source>
</reference>
<protein>
    <recommendedName>
        <fullName evidence="1">NodB homology domain-containing protein</fullName>
    </recommendedName>
</protein>
<proteinExistence type="predicted"/>
<gene>
    <name evidence="2" type="ORF">S06H3_58657</name>
</gene>
<dbReference type="Pfam" id="PF01522">
    <property type="entry name" value="Polysacc_deac_1"/>
    <property type="match status" value="1"/>
</dbReference>
<feature type="domain" description="NodB homology" evidence="1">
    <location>
        <begin position="5"/>
        <end position="109"/>
    </location>
</feature>
<dbReference type="InterPro" id="IPR002509">
    <property type="entry name" value="NODB_dom"/>
</dbReference>
<dbReference type="GO" id="GO:0005975">
    <property type="term" value="P:carbohydrate metabolic process"/>
    <property type="evidence" value="ECO:0007669"/>
    <property type="project" value="InterPro"/>
</dbReference>
<dbReference type="GO" id="GO:0016810">
    <property type="term" value="F:hydrolase activity, acting on carbon-nitrogen (but not peptide) bonds"/>
    <property type="evidence" value="ECO:0007669"/>
    <property type="project" value="InterPro"/>
</dbReference>